<dbReference type="Proteomes" id="UP000039046">
    <property type="component" value="Unassembled WGS sequence"/>
</dbReference>
<dbReference type="PANTHER" id="PTHR36978:SF4">
    <property type="entry name" value="P-LOOP CONTAINING NUCLEOSIDE TRIPHOSPHATE HYDROLASE PROTEIN"/>
    <property type="match status" value="1"/>
</dbReference>
<dbReference type="EMBL" id="CDHN01000002">
    <property type="protein sequence ID" value="CEJ85869.1"/>
    <property type="molecule type" value="Genomic_DNA"/>
</dbReference>
<accession>A0A0A1TCQ3</accession>
<dbReference type="SUPFAM" id="SSF52540">
    <property type="entry name" value="P-loop containing nucleoside triphosphate hydrolases"/>
    <property type="match status" value="1"/>
</dbReference>
<organism evidence="2 3">
    <name type="scientific">[Torrubiella] hemipterigena</name>
    <dbReference type="NCBI Taxonomy" id="1531966"/>
    <lineage>
        <taxon>Eukaryota</taxon>
        <taxon>Fungi</taxon>
        <taxon>Dikarya</taxon>
        <taxon>Ascomycota</taxon>
        <taxon>Pezizomycotina</taxon>
        <taxon>Sordariomycetes</taxon>
        <taxon>Hypocreomycetidae</taxon>
        <taxon>Hypocreales</taxon>
        <taxon>Clavicipitaceae</taxon>
        <taxon>Clavicipitaceae incertae sedis</taxon>
        <taxon>'Torrubiella' clade</taxon>
    </lineage>
</organism>
<evidence type="ECO:0000256" key="1">
    <source>
        <dbReference type="SAM" id="Phobius"/>
    </source>
</evidence>
<keyword evidence="1" id="KW-1133">Transmembrane helix</keyword>
<dbReference type="InterPro" id="IPR040632">
    <property type="entry name" value="Sulfotransfer_4"/>
</dbReference>
<keyword evidence="3" id="KW-1185">Reference proteome</keyword>
<keyword evidence="1" id="KW-0812">Transmembrane</keyword>
<proteinExistence type="predicted"/>
<gene>
    <name evidence="2" type="ORF">VHEMI03941</name>
</gene>
<evidence type="ECO:0000313" key="2">
    <source>
        <dbReference type="EMBL" id="CEJ85869.1"/>
    </source>
</evidence>
<sequence length="377" mass="43261">MPYLRFGYLSPASRLACSPRLHIYPPSTYTRKYYSSSLPLASNRVSHDHHWPSSFDFSPFFLSPRSPHSPSFTMSKTRAHQAPKSFANGHGILCAGLPRTGTSSLKAALEILGITPVHHALHLKDFREYFNWGRAAWCTFPFLREQSRDSRPWYIDDEDPLLPWGRSQWDELIGRQRAITDVASLFSEDIIACYPEAKVILVERSLDSWTGSFGESFLDHWLFGFDDWFLTTLSNWVGYRRMTGLRDTFHGWIGASSRSGAYKSLPDLHAEHHAMVRARVPKDQLLDFNLKDGWEPLCKFLDVPVPDMPFPHVNERESLLRQLRFRKMLVIYGLITKLGSWMLTAGLVVAAIKGASRAGWFPILARYRDIVTNYLLH</sequence>
<dbReference type="OrthoDB" id="408152at2759"/>
<feature type="transmembrane region" description="Helical" evidence="1">
    <location>
        <begin position="329"/>
        <end position="352"/>
    </location>
</feature>
<protein>
    <recommendedName>
        <fullName evidence="4">P-loop containing nucleoside triphosphate hydrolase protein</fullName>
    </recommendedName>
</protein>
<dbReference type="PANTHER" id="PTHR36978">
    <property type="entry name" value="P-LOOP CONTAINING NUCLEOTIDE TRIPHOSPHATE HYDROLASE"/>
    <property type="match status" value="1"/>
</dbReference>
<evidence type="ECO:0000313" key="3">
    <source>
        <dbReference type="Proteomes" id="UP000039046"/>
    </source>
</evidence>
<keyword evidence="1" id="KW-0472">Membrane</keyword>
<dbReference type="InterPro" id="IPR027417">
    <property type="entry name" value="P-loop_NTPase"/>
</dbReference>
<dbReference type="HOGENOM" id="CLU_061199_0_1_1"/>
<dbReference type="Gene3D" id="3.40.50.300">
    <property type="entry name" value="P-loop containing nucleotide triphosphate hydrolases"/>
    <property type="match status" value="1"/>
</dbReference>
<dbReference type="AlphaFoldDB" id="A0A0A1TCQ3"/>
<name>A0A0A1TCQ3_9HYPO</name>
<dbReference type="Pfam" id="PF17784">
    <property type="entry name" value="Sulfotransfer_4"/>
    <property type="match status" value="1"/>
</dbReference>
<evidence type="ECO:0008006" key="4">
    <source>
        <dbReference type="Google" id="ProtNLM"/>
    </source>
</evidence>
<reference evidence="2 3" key="1">
    <citation type="journal article" date="2015" name="Genome Announc.">
        <title>Draft Genome Sequence and Gene Annotation of the Entomopathogenic Fungus Verticillium hemipterigenum.</title>
        <authorList>
            <person name="Horn F."/>
            <person name="Habel A."/>
            <person name="Scharf D.H."/>
            <person name="Dworschak J."/>
            <person name="Brakhage A.A."/>
            <person name="Guthke R."/>
            <person name="Hertweck C."/>
            <person name="Linde J."/>
        </authorList>
    </citation>
    <scope>NUCLEOTIDE SEQUENCE [LARGE SCALE GENOMIC DNA]</scope>
</reference>